<proteinExistence type="predicted"/>
<gene>
    <name evidence="1" type="ORF">Ahy_A05g022963</name>
</gene>
<evidence type="ECO:0000313" key="2">
    <source>
        <dbReference type="Proteomes" id="UP000289738"/>
    </source>
</evidence>
<accession>A0A445D213</accession>
<dbReference type="Proteomes" id="UP000289738">
    <property type="component" value="Chromosome A05"/>
</dbReference>
<organism evidence="1 2">
    <name type="scientific">Arachis hypogaea</name>
    <name type="common">Peanut</name>
    <dbReference type="NCBI Taxonomy" id="3818"/>
    <lineage>
        <taxon>Eukaryota</taxon>
        <taxon>Viridiplantae</taxon>
        <taxon>Streptophyta</taxon>
        <taxon>Embryophyta</taxon>
        <taxon>Tracheophyta</taxon>
        <taxon>Spermatophyta</taxon>
        <taxon>Magnoliopsida</taxon>
        <taxon>eudicotyledons</taxon>
        <taxon>Gunneridae</taxon>
        <taxon>Pentapetalae</taxon>
        <taxon>rosids</taxon>
        <taxon>fabids</taxon>
        <taxon>Fabales</taxon>
        <taxon>Fabaceae</taxon>
        <taxon>Papilionoideae</taxon>
        <taxon>50 kb inversion clade</taxon>
        <taxon>dalbergioids sensu lato</taxon>
        <taxon>Dalbergieae</taxon>
        <taxon>Pterocarpus clade</taxon>
        <taxon>Arachis</taxon>
    </lineage>
</organism>
<dbReference type="EMBL" id="SDMP01000005">
    <property type="protein sequence ID" value="RYR57226.1"/>
    <property type="molecule type" value="Genomic_DNA"/>
</dbReference>
<comment type="caution">
    <text evidence="1">The sequence shown here is derived from an EMBL/GenBank/DDBJ whole genome shotgun (WGS) entry which is preliminary data.</text>
</comment>
<protein>
    <submittedName>
        <fullName evidence="1">Uncharacterized protein</fullName>
    </submittedName>
</protein>
<dbReference type="AlphaFoldDB" id="A0A445D213"/>
<keyword evidence="2" id="KW-1185">Reference proteome</keyword>
<sequence>MASRNRRLTSGSYSSSSSNVMREFCILCLQERDIETGTMRYISGRPGRRLVVLIVGFCQRHRRGSGHRPSVLSRGFQLDIVRLITLKVFVSVVKLKKFCSYMTQCTTQCGITDFNLIKSLR</sequence>
<name>A0A445D213_ARAHY</name>
<reference evidence="1 2" key="1">
    <citation type="submission" date="2019-01" db="EMBL/GenBank/DDBJ databases">
        <title>Sequencing of cultivated peanut Arachis hypogaea provides insights into genome evolution and oil improvement.</title>
        <authorList>
            <person name="Chen X."/>
        </authorList>
    </citation>
    <scope>NUCLEOTIDE SEQUENCE [LARGE SCALE GENOMIC DNA]</scope>
    <source>
        <strain evidence="2">cv. Fuhuasheng</strain>
        <tissue evidence="1">Leaves</tissue>
    </source>
</reference>
<evidence type="ECO:0000313" key="1">
    <source>
        <dbReference type="EMBL" id="RYR57226.1"/>
    </source>
</evidence>